<feature type="region of interest" description="Disordered" evidence="4">
    <location>
        <begin position="323"/>
        <end position="357"/>
    </location>
</feature>
<dbReference type="VEuPathDB" id="FungiDB:RhiirFUN_019925"/>
<evidence type="ECO:0000256" key="4">
    <source>
        <dbReference type="SAM" id="MobiDB-lite"/>
    </source>
</evidence>
<feature type="domain" description="Rab-GAP TBC" evidence="5">
    <location>
        <begin position="394"/>
        <end position="579"/>
    </location>
</feature>
<dbReference type="InterPro" id="IPR050302">
    <property type="entry name" value="Rab_GAP_TBC_domain"/>
</dbReference>
<evidence type="ECO:0000256" key="3">
    <source>
        <dbReference type="SAM" id="Coils"/>
    </source>
</evidence>
<feature type="compositionally biased region" description="Polar residues" evidence="4">
    <location>
        <begin position="736"/>
        <end position="747"/>
    </location>
</feature>
<dbReference type="GO" id="GO:0031267">
    <property type="term" value="F:small GTPase binding"/>
    <property type="evidence" value="ECO:0007669"/>
    <property type="project" value="TreeGrafter"/>
</dbReference>
<comment type="caution">
    <text evidence="6">The sequence shown here is derived from an EMBL/GenBank/DDBJ whole genome shotgun (WGS) entry which is preliminary data.</text>
</comment>
<evidence type="ECO:0000259" key="5">
    <source>
        <dbReference type="PROSITE" id="PS50086"/>
    </source>
</evidence>
<feature type="compositionally biased region" description="Basic and acidic residues" evidence="4">
    <location>
        <begin position="57"/>
        <end position="66"/>
    </location>
</feature>
<dbReference type="PANTHER" id="PTHR47219:SF9">
    <property type="entry name" value="GTPASE ACTIVATING PROTEIN AND CENTROSOME-ASSOCIATED, ISOFORM B"/>
    <property type="match status" value="1"/>
</dbReference>
<dbReference type="PROSITE" id="PS50086">
    <property type="entry name" value="TBC_RABGAP"/>
    <property type="match status" value="1"/>
</dbReference>
<dbReference type="Pfam" id="PF23436">
    <property type="entry name" value="RabGap-TBC_2"/>
    <property type="match status" value="1"/>
</dbReference>
<dbReference type="FunFam" id="1.10.8.270:FF:000001">
    <property type="entry name" value="TBC1 domain family member 1"/>
    <property type="match status" value="1"/>
</dbReference>
<dbReference type="EMBL" id="CAGKOT010000020">
    <property type="protein sequence ID" value="CAB5364827.1"/>
    <property type="molecule type" value="Genomic_DNA"/>
</dbReference>
<gene>
    <name evidence="6" type="ORF">CHRIB12_LOCUS10165</name>
</gene>
<feature type="compositionally biased region" description="Low complexity" evidence="4">
    <location>
        <begin position="20"/>
        <end position="55"/>
    </location>
</feature>
<evidence type="ECO:0000313" key="6">
    <source>
        <dbReference type="EMBL" id="CAB5364827.1"/>
    </source>
</evidence>
<feature type="compositionally biased region" description="Basic residues" evidence="4">
    <location>
        <begin position="236"/>
        <end position="246"/>
    </location>
</feature>
<feature type="region of interest" description="Disordered" evidence="4">
    <location>
        <begin position="817"/>
        <end position="848"/>
    </location>
</feature>
<dbReference type="OrthoDB" id="159449at2759"/>
<feature type="compositionally biased region" description="Basic and acidic residues" evidence="4">
    <location>
        <begin position="675"/>
        <end position="694"/>
    </location>
</feature>
<name>A0A916E5X6_9GLOM</name>
<feature type="region of interest" description="Disordered" evidence="4">
    <location>
        <begin position="1"/>
        <end position="250"/>
    </location>
</feature>
<dbReference type="GO" id="GO:0005096">
    <property type="term" value="F:GTPase activator activity"/>
    <property type="evidence" value="ECO:0007669"/>
    <property type="project" value="UniProtKB-KW"/>
</dbReference>
<evidence type="ECO:0000256" key="1">
    <source>
        <dbReference type="ARBA" id="ARBA00022468"/>
    </source>
</evidence>
<evidence type="ECO:0000313" key="7">
    <source>
        <dbReference type="Proteomes" id="UP000684084"/>
    </source>
</evidence>
<dbReference type="InterPro" id="IPR000195">
    <property type="entry name" value="Rab-GAP-TBC_dom"/>
</dbReference>
<organism evidence="6 7">
    <name type="scientific">Rhizophagus irregularis</name>
    <dbReference type="NCBI Taxonomy" id="588596"/>
    <lineage>
        <taxon>Eukaryota</taxon>
        <taxon>Fungi</taxon>
        <taxon>Fungi incertae sedis</taxon>
        <taxon>Mucoromycota</taxon>
        <taxon>Glomeromycotina</taxon>
        <taxon>Glomeromycetes</taxon>
        <taxon>Glomerales</taxon>
        <taxon>Glomeraceae</taxon>
        <taxon>Rhizophagus</taxon>
    </lineage>
</organism>
<accession>A0A916E5X6</accession>
<keyword evidence="2 3" id="KW-0175">Coiled coil</keyword>
<dbReference type="FunFam" id="1.10.472.80:FF:000027">
    <property type="entry name" value="GTPase activating protein (Evi5)"/>
    <property type="match status" value="1"/>
</dbReference>
<feature type="region of interest" description="Disordered" evidence="4">
    <location>
        <begin position="675"/>
        <end position="747"/>
    </location>
</feature>
<sequence length="1185" mass="133321">MESNKNIVGRDTPTNKSSRPKSTSNKIKKNNSPNNIVTSNLSSNNNNKPKSPILSRDVSRNIERKKSISGPTSSNRTKSSVQSNTLMKKSKSGPISSISRDEPGTDNLVNKKPPKLNMAFKNNRPTSQQISSKDSSGKDSSSKDSSVKDSSAKDSSGKDFSVKNSSDKDSSVKNSSTKGSPNTVISPPLVSPKIIELRKSESFQSKSSVKENSADDSSNVTSSKSSKKPTPLFASKSHRGVAKKKTSTLSSLPKAELNKELLARLEQQNSQLPPQDSTQFLLARLERQNDMLDNDPKSVCIESNVLKANMDVVQSLINDIKTPEADVDTDTSDDANPTSSNPSNTITKKKKKLRDSNDEETKKIDWDFWTALIQDYTAVATKLPHLLAAKLQQGLPSKLRGLVWQSMSQASSTYLETMYSQLLSESSPYDKIIERDLARTFPGVELFKEENGHGQTMLWNVLRAYSLYDPLVGYCQGLGFLVGPLLMNMSETQAFCVFVRLMETYDMRTMFTLNMEGLQQRLYQFSGLLSQILPKLHSHFHLHGIQSAMYASQWFLSLFAYTYPLPLVFRIYDVVFAEGAPETIMRVAIALLKKNEEKLLSFGEFEDLLDFLTSRLYETYNNEPTGLIKDAMELSSVITKGKLDELSDSYVHDMEDQKKRAEELVAVRFNGRFDRSKKDKKKDDSKKREKRSGDNRWSLNPSLPNSRHSVATMQNLTRSNSSSSTSSDFSTSSDSEAPTSVTPAPNFVSNDASTGVLHQQIEDLVTAYSHLQKEHAEITEQLVGIKMEKIDLVNEVDALNSRLRGMEKENKRMSIDSSMTLNNDDGFESGRSTRIASPITPNPDQKDGYDQMKNFMNYIGSKLGYEDGLDKELLKSRRLSAPATSLTEYQLSLLMNSNNNAHSESKDGAFGLVKEWNEKSKEQYSLELALTEELIQVKQEKFELMLENKELVKRNCELENALENSHQIQKFIQDKNAFLRTEIERLDEESTQALYEQNSLKEEIKAIKHNRIEHIRSNRENEKLKKELENVETRLRQYEPDYMGNNEWVTTMEEIEEIIAASNTPKSRRVSFLNFFVTPNGSKSSSDGDFFTSTCTGENCPTAKKCDELEKMLKHVKMLLVESERARDQMSTQLEELNSMLNGFGSLDDVDDIFQSISVEENPSQQKSKSEKRLSTSLASFFGAS</sequence>
<feature type="compositionally biased region" description="Low complexity" evidence="4">
    <location>
        <begin position="215"/>
        <end position="231"/>
    </location>
</feature>
<keyword evidence="1" id="KW-0343">GTPase activation</keyword>
<feature type="compositionally biased region" description="Polar residues" evidence="4">
    <location>
        <begin position="1"/>
        <end position="17"/>
    </location>
</feature>
<dbReference type="AlphaFoldDB" id="A0A916E5X6"/>
<reference evidence="6" key="1">
    <citation type="submission" date="2020-05" db="EMBL/GenBank/DDBJ databases">
        <authorList>
            <person name="Rincon C."/>
            <person name="Sanders R I."/>
            <person name="Robbins C."/>
            <person name="Chaturvedi A."/>
        </authorList>
    </citation>
    <scope>NUCLEOTIDE SEQUENCE</scope>
    <source>
        <strain evidence="6">CHB12</strain>
    </source>
</reference>
<feature type="compositionally biased region" description="Basic and acidic residues" evidence="4">
    <location>
        <begin position="135"/>
        <end position="171"/>
    </location>
</feature>
<evidence type="ECO:0000256" key="2">
    <source>
        <dbReference type="ARBA" id="ARBA00023054"/>
    </source>
</evidence>
<dbReference type="PANTHER" id="PTHR47219">
    <property type="entry name" value="RAB GTPASE-ACTIVATING PROTEIN 1-LIKE"/>
    <property type="match status" value="1"/>
</dbReference>
<protein>
    <recommendedName>
        <fullName evidence="5">Rab-GAP TBC domain-containing protein</fullName>
    </recommendedName>
</protein>
<dbReference type="Proteomes" id="UP000684084">
    <property type="component" value="Unassembled WGS sequence"/>
</dbReference>
<proteinExistence type="predicted"/>
<dbReference type="SMART" id="SM00164">
    <property type="entry name" value="TBC"/>
    <property type="match status" value="1"/>
</dbReference>
<feature type="compositionally biased region" description="Low complexity" evidence="4">
    <location>
        <begin position="719"/>
        <end position="735"/>
    </location>
</feature>
<feature type="compositionally biased region" description="Polar residues" evidence="4">
    <location>
        <begin position="695"/>
        <end position="718"/>
    </location>
</feature>
<feature type="coiled-coil region" evidence="3">
    <location>
        <begin position="969"/>
        <end position="1041"/>
    </location>
</feature>
<dbReference type="FunFam" id="1.10.10.750:FF:000003">
    <property type="entry name" value="GTPase activating protein (Evi5)"/>
    <property type="match status" value="1"/>
</dbReference>
<feature type="compositionally biased region" description="Polar residues" evidence="4">
    <location>
        <begin position="69"/>
        <end position="87"/>
    </location>
</feature>
<feature type="compositionally biased region" description="Polar residues" evidence="4">
    <location>
        <begin position="334"/>
        <end position="346"/>
    </location>
</feature>
<feature type="coiled-coil region" evidence="3">
    <location>
        <begin position="1106"/>
        <end position="1140"/>
    </location>
</feature>
<feature type="coiled-coil region" evidence="3">
    <location>
        <begin position="761"/>
        <end position="816"/>
    </location>
</feature>